<sequence>MLHYIHIQGKEAPPFYFRDKTAQNFKSVVQSLGDGSSLVISSLYRTDVLYTSTKDLSEIILKLWSLQEDNFEPSRLTFVSGRDNALELFFTSLVSFSSASKWYEIYLEEFRHACSLDRNNPILKDLKLCEQYLQASHQTIPRPIAGNDTQDLLPRREVFDDLVKHINDFLN</sequence>
<dbReference type="EMBL" id="FZPD01000001">
    <property type="protein sequence ID" value="SNS44530.1"/>
    <property type="molecule type" value="Genomic_DNA"/>
</dbReference>
<accession>A0A239EIE5</accession>
<keyword evidence="2" id="KW-1185">Reference proteome</keyword>
<dbReference type="Proteomes" id="UP000198393">
    <property type="component" value="Unassembled WGS sequence"/>
</dbReference>
<name>A0A239EIE5_EKHLU</name>
<reference evidence="1 2" key="1">
    <citation type="submission" date="2017-06" db="EMBL/GenBank/DDBJ databases">
        <authorList>
            <person name="Kim H.J."/>
            <person name="Triplett B.A."/>
        </authorList>
    </citation>
    <scope>NUCLEOTIDE SEQUENCE [LARGE SCALE GENOMIC DNA]</scope>
    <source>
        <strain evidence="1 2">DSM 19307</strain>
    </source>
</reference>
<gene>
    <name evidence="1" type="ORF">SAMN05421640_0173</name>
</gene>
<dbReference type="OrthoDB" id="981059at2"/>
<evidence type="ECO:0000313" key="1">
    <source>
        <dbReference type="EMBL" id="SNS44530.1"/>
    </source>
</evidence>
<proteinExistence type="predicted"/>
<dbReference type="RefSeq" id="WP_089354958.1">
    <property type="nucleotide sequence ID" value="NZ_FZPD01000001.1"/>
</dbReference>
<protein>
    <submittedName>
        <fullName evidence="1">Uncharacterized protein</fullName>
    </submittedName>
</protein>
<dbReference type="AlphaFoldDB" id="A0A239EIE5"/>
<organism evidence="1 2">
    <name type="scientific">Ekhidna lutea</name>
    <dbReference type="NCBI Taxonomy" id="447679"/>
    <lineage>
        <taxon>Bacteria</taxon>
        <taxon>Pseudomonadati</taxon>
        <taxon>Bacteroidota</taxon>
        <taxon>Cytophagia</taxon>
        <taxon>Cytophagales</taxon>
        <taxon>Reichenbachiellaceae</taxon>
        <taxon>Ekhidna</taxon>
    </lineage>
</organism>
<evidence type="ECO:0000313" key="2">
    <source>
        <dbReference type="Proteomes" id="UP000198393"/>
    </source>
</evidence>